<evidence type="ECO:0000256" key="1">
    <source>
        <dbReference type="SAM" id="MobiDB-lite"/>
    </source>
</evidence>
<proteinExistence type="predicted"/>
<name>A0A2I1E4R0_9GLOM</name>
<dbReference type="OrthoDB" id="185373at2759"/>
<reference evidence="2 3" key="2">
    <citation type="submission" date="2017-10" db="EMBL/GenBank/DDBJ databases">
        <title>Genome analyses suggest a sexual origin of heterokaryosis in a supposedly ancient asexual fungus.</title>
        <authorList>
            <person name="Corradi N."/>
            <person name="Sedzielewska K."/>
            <person name="Noel J."/>
            <person name="Charron P."/>
            <person name="Farinelli L."/>
            <person name="Marton T."/>
            <person name="Kruger M."/>
            <person name="Pelin A."/>
            <person name="Brachmann A."/>
            <person name="Corradi N."/>
        </authorList>
    </citation>
    <scope>NUCLEOTIDE SEQUENCE [LARGE SCALE GENOMIC DNA]</scope>
    <source>
        <strain evidence="2 3">A1</strain>
    </source>
</reference>
<feature type="region of interest" description="Disordered" evidence="1">
    <location>
        <begin position="28"/>
        <end position="69"/>
    </location>
</feature>
<protein>
    <submittedName>
        <fullName evidence="2">Uncharacterized protein</fullName>
    </submittedName>
</protein>
<accession>A0A2I1E4R0</accession>
<feature type="compositionally biased region" description="Basic and acidic residues" evidence="1">
    <location>
        <begin position="41"/>
        <end position="65"/>
    </location>
</feature>
<dbReference type="AlphaFoldDB" id="A0A2I1E4R0"/>
<dbReference type="Proteomes" id="UP000232688">
    <property type="component" value="Unassembled WGS sequence"/>
</dbReference>
<evidence type="ECO:0000313" key="3">
    <source>
        <dbReference type="Proteomes" id="UP000232688"/>
    </source>
</evidence>
<gene>
    <name evidence="2" type="ORF">RhiirA1_407677</name>
</gene>
<dbReference type="EMBL" id="LLXH01000022">
    <property type="protein sequence ID" value="PKC75438.1"/>
    <property type="molecule type" value="Genomic_DNA"/>
</dbReference>
<dbReference type="VEuPathDB" id="FungiDB:RhiirA1_407677"/>
<sequence length="185" mass="21069">MIKKKNLKPNELTFQYLIISHIGNDGVGSSGSSGSSSGSRGPHESHGSHRSHASRESRGSRGPRESHKRKENFLEILRESIDFYKLMKRKFLLKPTEITSFILVNGIVYQDKLLSNGELLPLTIVDVLPELSHELLDNLQFKINPEINKKVTNKYLQSLFSTLLKYNYTNEAENVYKTIHSRKQG</sequence>
<evidence type="ECO:0000313" key="2">
    <source>
        <dbReference type="EMBL" id="PKC75438.1"/>
    </source>
</evidence>
<dbReference type="VEuPathDB" id="FungiDB:FUN_012705"/>
<dbReference type="VEuPathDB" id="FungiDB:RhiirFUN_014418"/>
<reference evidence="2 3" key="1">
    <citation type="submission" date="2017-10" db="EMBL/GenBank/DDBJ databases">
        <title>Extensive intraspecific genome diversity in a model arbuscular mycorrhizal fungus.</title>
        <authorList>
            <person name="Chen E.C.H."/>
            <person name="Morin E."/>
            <person name="Baudet D."/>
            <person name="Noel J."/>
            <person name="Ndikumana S."/>
            <person name="Charron P."/>
            <person name="St-Onge C."/>
            <person name="Giorgi J."/>
            <person name="Grigoriev I.V."/>
            <person name="Roux C."/>
            <person name="Martin F.M."/>
            <person name="Corradi N."/>
        </authorList>
    </citation>
    <scope>NUCLEOTIDE SEQUENCE [LARGE SCALE GENOMIC DNA]</scope>
    <source>
        <strain evidence="2 3">A1</strain>
    </source>
</reference>
<organism evidence="2 3">
    <name type="scientific">Rhizophagus irregularis</name>
    <dbReference type="NCBI Taxonomy" id="588596"/>
    <lineage>
        <taxon>Eukaryota</taxon>
        <taxon>Fungi</taxon>
        <taxon>Fungi incertae sedis</taxon>
        <taxon>Mucoromycota</taxon>
        <taxon>Glomeromycotina</taxon>
        <taxon>Glomeromycetes</taxon>
        <taxon>Glomerales</taxon>
        <taxon>Glomeraceae</taxon>
        <taxon>Rhizophagus</taxon>
    </lineage>
</organism>
<comment type="caution">
    <text evidence="2">The sequence shown here is derived from an EMBL/GenBank/DDBJ whole genome shotgun (WGS) entry which is preliminary data.</text>
</comment>